<gene>
    <name evidence="5" type="primary">melR</name>
    <name evidence="5" type="ORF">STH12_02787</name>
</gene>
<accession>A0ABN5TXX0</accession>
<dbReference type="SMART" id="SM00342">
    <property type="entry name" value="HTH_ARAC"/>
    <property type="match status" value="1"/>
</dbReference>
<evidence type="ECO:0000313" key="5">
    <source>
        <dbReference type="EMBL" id="AZQ11856.1"/>
    </source>
</evidence>
<organism evidence="5 6">
    <name type="scientific">Shewanella khirikhana</name>
    <dbReference type="NCBI Taxonomy" id="1965282"/>
    <lineage>
        <taxon>Bacteria</taxon>
        <taxon>Pseudomonadati</taxon>
        <taxon>Pseudomonadota</taxon>
        <taxon>Gammaproteobacteria</taxon>
        <taxon>Alteromonadales</taxon>
        <taxon>Shewanellaceae</taxon>
        <taxon>Shewanella</taxon>
    </lineage>
</organism>
<dbReference type="Proteomes" id="UP000278437">
    <property type="component" value="Chromosome"/>
</dbReference>
<dbReference type="SUPFAM" id="SSF46689">
    <property type="entry name" value="Homeodomain-like"/>
    <property type="match status" value="2"/>
</dbReference>
<reference evidence="6" key="1">
    <citation type="submission" date="2017-03" db="EMBL/GenBank/DDBJ databases">
        <title>Full genome sequence of a non-lethal Shewanella isolate that potentiates virulence of Vibio parahaemolyticus causing acute hepatopancreatic necrosis disease (AHPND) in shrimp.</title>
        <authorList>
            <person name="Prachumwat A."/>
            <person name="Sritunyalucksana K."/>
        </authorList>
    </citation>
    <scope>NUCLEOTIDE SEQUENCE [LARGE SCALE GENOMIC DNA]</scope>
    <source>
        <strain evidence="6">TH2012</strain>
    </source>
</reference>
<dbReference type="InterPro" id="IPR018062">
    <property type="entry name" value="HTH_AraC-typ_CS"/>
</dbReference>
<sequence length="308" mass="35586">MFSMSKKIIRAIAMQDWITRIAFDNASPLVTQASEHKFGFQVHQPEIMAHSHWHGHVEINYLFDCSADYLINGHKISVPEGKMIIFWASIPHQMIASQGDGYMVNVYIPLQAFQSWKFPSEFVGLLLRGEVLVSDKLHLSDYELTRQWEQDLTRGDPALTAQVVSEIRCRIRRMSVEKYTHFGLAEQEVPRELKSPVSGLFHIDTMLRYIAEHYDEKITVDNVAAATGLHPNYAMKLFNKVMKISIKQYINRLRLQHAQALLVDTERGVLNIAIEAGFGSISRFYDIFQRELKMTPQEFRARTQKMRA</sequence>
<evidence type="ECO:0000256" key="2">
    <source>
        <dbReference type="ARBA" id="ARBA00023125"/>
    </source>
</evidence>
<proteinExistence type="predicted"/>
<keyword evidence="1" id="KW-0805">Transcription regulation</keyword>
<dbReference type="InterPro" id="IPR018060">
    <property type="entry name" value="HTH_AraC"/>
</dbReference>
<dbReference type="InterPro" id="IPR011051">
    <property type="entry name" value="RmlC_Cupin_sf"/>
</dbReference>
<dbReference type="NCBIfam" id="NF007693">
    <property type="entry name" value="PRK10371.1"/>
    <property type="match status" value="1"/>
</dbReference>
<dbReference type="Pfam" id="PF12833">
    <property type="entry name" value="HTH_18"/>
    <property type="match status" value="1"/>
</dbReference>
<dbReference type="PANTHER" id="PTHR43280:SF14">
    <property type="entry name" value="MELIBIOSE OPERON REGULATORY PROTEIN"/>
    <property type="match status" value="1"/>
</dbReference>
<evidence type="ECO:0000259" key="4">
    <source>
        <dbReference type="PROSITE" id="PS01124"/>
    </source>
</evidence>
<keyword evidence="6" id="KW-1185">Reference proteome</keyword>
<dbReference type="InterPro" id="IPR009057">
    <property type="entry name" value="Homeodomain-like_sf"/>
</dbReference>
<dbReference type="InterPro" id="IPR014710">
    <property type="entry name" value="RmlC-like_jellyroll"/>
</dbReference>
<dbReference type="SUPFAM" id="SSF51182">
    <property type="entry name" value="RmlC-like cupins"/>
    <property type="match status" value="1"/>
</dbReference>
<evidence type="ECO:0000256" key="3">
    <source>
        <dbReference type="ARBA" id="ARBA00023163"/>
    </source>
</evidence>
<dbReference type="PROSITE" id="PS00041">
    <property type="entry name" value="HTH_ARAC_FAMILY_1"/>
    <property type="match status" value="1"/>
</dbReference>
<evidence type="ECO:0000256" key="1">
    <source>
        <dbReference type="ARBA" id="ARBA00023015"/>
    </source>
</evidence>
<keyword evidence="2" id="KW-0238">DNA-binding</keyword>
<keyword evidence="3" id="KW-0804">Transcription</keyword>
<dbReference type="Gene3D" id="2.60.120.10">
    <property type="entry name" value="Jelly Rolls"/>
    <property type="match status" value="1"/>
</dbReference>
<dbReference type="EMBL" id="CP020373">
    <property type="protein sequence ID" value="AZQ11856.1"/>
    <property type="molecule type" value="Genomic_DNA"/>
</dbReference>
<dbReference type="Gene3D" id="1.10.10.60">
    <property type="entry name" value="Homeodomain-like"/>
    <property type="match status" value="2"/>
</dbReference>
<name>A0ABN5TXX0_9GAMM</name>
<feature type="domain" description="HTH araC/xylS-type" evidence="4">
    <location>
        <begin position="204"/>
        <end position="302"/>
    </location>
</feature>
<dbReference type="PROSITE" id="PS01124">
    <property type="entry name" value="HTH_ARAC_FAMILY_2"/>
    <property type="match status" value="1"/>
</dbReference>
<dbReference type="PANTHER" id="PTHR43280">
    <property type="entry name" value="ARAC-FAMILY TRANSCRIPTIONAL REGULATOR"/>
    <property type="match status" value="1"/>
</dbReference>
<evidence type="ECO:0000313" key="6">
    <source>
        <dbReference type="Proteomes" id="UP000278437"/>
    </source>
</evidence>
<protein>
    <submittedName>
        <fullName evidence="5">Melibiose operon regulatory protein</fullName>
    </submittedName>
</protein>